<protein>
    <submittedName>
        <fullName evidence="2">Uncharacterized protein</fullName>
    </submittedName>
</protein>
<evidence type="ECO:0000256" key="1">
    <source>
        <dbReference type="SAM" id="MobiDB-lite"/>
    </source>
</evidence>
<dbReference type="AlphaFoldDB" id="A0A6G0X7S0"/>
<comment type="caution">
    <text evidence="2">The sequence shown here is derived from an EMBL/GenBank/DDBJ whole genome shotgun (WGS) entry which is preliminary data.</text>
</comment>
<organism evidence="2 3">
    <name type="scientific">Aphanomyces euteiches</name>
    <dbReference type="NCBI Taxonomy" id="100861"/>
    <lineage>
        <taxon>Eukaryota</taxon>
        <taxon>Sar</taxon>
        <taxon>Stramenopiles</taxon>
        <taxon>Oomycota</taxon>
        <taxon>Saprolegniomycetes</taxon>
        <taxon>Saprolegniales</taxon>
        <taxon>Verrucalvaceae</taxon>
        <taxon>Aphanomyces</taxon>
    </lineage>
</organism>
<keyword evidence="3" id="KW-1185">Reference proteome</keyword>
<accession>A0A6G0X7S0</accession>
<reference evidence="2 3" key="1">
    <citation type="submission" date="2019-07" db="EMBL/GenBank/DDBJ databases">
        <title>Genomics analysis of Aphanomyces spp. identifies a new class of oomycete effector associated with host adaptation.</title>
        <authorList>
            <person name="Gaulin E."/>
        </authorList>
    </citation>
    <scope>NUCLEOTIDE SEQUENCE [LARGE SCALE GENOMIC DNA]</scope>
    <source>
        <strain evidence="2 3">ATCC 201684</strain>
    </source>
</reference>
<sequence>MPTSHDVVLEALACEFLAETTIARPAKRKIHVCGPSIDDVKSDLQALRSYVARLQRKSHRRSSTSDSHKIDEIREQSEDDDMESQLHSRKRSRSTQQSLRTQEDMDMAINRLFGTHYSLFDVSPTMHQVNKTVLPAPFRFVGAAAWTLFRDLLRPLWPECSVKARNHLDPSTSYIQAEGEASSSRLFACKHFLDMSREVIASGLIDDSSGEPHLRHSSWLVIEPFAMDSLQTCVSFAVHDLDESEDVMQVLMDRISIQDGASTTPTWQQEQSLTWKNLKLRTQNFMAALEKAVGHCGLSLEA</sequence>
<gene>
    <name evidence="2" type="ORF">Ae201684_007695</name>
</gene>
<dbReference type="EMBL" id="VJMJ01000091">
    <property type="protein sequence ID" value="KAF0735945.1"/>
    <property type="molecule type" value="Genomic_DNA"/>
</dbReference>
<feature type="compositionally biased region" description="Basic and acidic residues" evidence="1">
    <location>
        <begin position="66"/>
        <end position="76"/>
    </location>
</feature>
<dbReference type="Proteomes" id="UP000481153">
    <property type="component" value="Unassembled WGS sequence"/>
</dbReference>
<feature type="region of interest" description="Disordered" evidence="1">
    <location>
        <begin position="55"/>
        <end position="101"/>
    </location>
</feature>
<evidence type="ECO:0000313" key="2">
    <source>
        <dbReference type="EMBL" id="KAF0735945.1"/>
    </source>
</evidence>
<dbReference type="VEuPathDB" id="FungiDB:AeMF1_018894"/>
<name>A0A6G0X7S0_9STRA</name>
<proteinExistence type="predicted"/>
<evidence type="ECO:0000313" key="3">
    <source>
        <dbReference type="Proteomes" id="UP000481153"/>
    </source>
</evidence>